<keyword evidence="1" id="KW-0808">Transferase</keyword>
<proteinExistence type="inferred from homology"/>
<organism evidence="3">
    <name type="scientific">Fagus sylvatica</name>
    <name type="common">Beechnut</name>
    <dbReference type="NCBI Taxonomy" id="28930"/>
    <lineage>
        <taxon>Eukaryota</taxon>
        <taxon>Viridiplantae</taxon>
        <taxon>Streptophyta</taxon>
        <taxon>Embryophyta</taxon>
        <taxon>Tracheophyta</taxon>
        <taxon>Spermatophyta</taxon>
        <taxon>Magnoliopsida</taxon>
        <taxon>eudicotyledons</taxon>
        <taxon>Gunneridae</taxon>
        <taxon>Pentapetalae</taxon>
        <taxon>rosids</taxon>
        <taxon>fabids</taxon>
        <taxon>Fagales</taxon>
        <taxon>Fagaceae</taxon>
        <taxon>Fagus</taxon>
    </lineage>
</organism>
<dbReference type="Gene3D" id="1.20.1050.10">
    <property type="match status" value="2"/>
</dbReference>
<dbReference type="Gene3D" id="3.40.30.10">
    <property type="entry name" value="Glutaredoxin"/>
    <property type="match status" value="1"/>
</dbReference>
<dbReference type="Pfam" id="PF02798">
    <property type="entry name" value="GST_N"/>
    <property type="match status" value="1"/>
</dbReference>
<gene>
    <name evidence="3" type="ORF">FSB_LOCUS39781</name>
</gene>
<dbReference type="PANTHER" id="PTHR11260:SF775">
    <property type="entry name" value="GLUTATHIONE S-TRANSFERASE U10"/>
    <property type="match status" value="1"/>
</dbReference>
<comment type="function">
    <text evidence="1">Is involved in the conjugation of reduced glutathione to a wide number of exogenous and endogenous hydrophobic electrophiles.</text>
</comment>
<dbReference type="SUPFAM" id="SSF52833">
    <property type="entry name" value="Thioredoxin-like"/>
    <property type="match status" value="1"/>
</dbReference>
<dbReference type="AlphaFoldDB" id="A0A2N9HJV1"/>
<dbReference type="GO" id="GO:0005829">
    <property type="term" value="C:cytosol"/>
    <property type="evidence" value="ECO:0007669"/>
    <property type="project" value="UniProtKB-SubCell"/>
</dbReference>
<dbReference type="GO" id="GO:0006749">
    <property type="term" value="P:glutathione metabolic process"/>
    <property type="evidence" value="ECO:0007669"/>
    <property type="project" value="TreeGrafter"/>
</dbReference>
<dbReference type="EMBL" id="OIVN01003535">
    <property type="protein sequence ID" value="SPD11899.1"/>
    <property type="molecule type" value="Genomic_DNA"/>
</dbReference>
<evidence type="ECO:0000259" key="2">
    <source>
        <dbReference type="PROSITE" id="PS50404"/>
    </source>
</evidence>
<protein>
    <recommendedName>
        <fullName evidence="1">Glutathione S-transferase</fullName>
        <ecNumber evidence="1">2.5.1.18</ecNumber>
    </recommendedName>
</protein>
<dbReference type="InterPro" id="IPR036282">
    <property type="entry name" value="Glutathione-S-Trfase_C_sf"/>
</dbReference>
<dbReference type="GO" id="GO:0004364">
    <property type="term" value="F:glutathione transferase activity"/>
    <property type="evidence" value="ECO:0007669"/>
    <property type="project" value="UniProtKB-UniRule"/>
</dbReference>
<comment type="subcellular location">
    <subcellularLocation>
        <location evidence="1">Cytoplasm</location>
        <location evidence="1">Cytosol</location>
    </subcellularLocation>
</comment>
<comment type="similarity">
    <text evidence="1">Belongs to the GST superfamily.</text>
</comment>
<dbReference type="PANTHER" id="PTHR11260">
    <property type="entry name" value="GLUTATHIONE S-TRANSFERASE, GST, SUPERFAMILY, GST DOMAIN CONTAINING"/>
    <property type="match status" value="1"/>
</dbReference>
<dbReference type="PROSITE" id="PS50404">
    <property type="entry name" value="GST_NTER"/>
    <property type="match status" value="1"/>
</dbReference>
<dbReference type="SUPFAM" id="SSF47616">
    <property type="entry name" value="GST C-terminal domain-like"/>
    <property type="match status" value="1"/>
</dbReference>
<evidence type="ECO:0000313" key="3">
    <source>
        <dbReference type="EMBL" id="SPD11899.1"/>
    </source>
</evidence>
<dbReference type="InterPro" id="IPR036249">
    <property type="entry name" value="Thioredoxin-like_sf"/>
</dbReference>
<feature type="domain" description="GST N-terminal" evidence="2">
    <location>
        <begin position="1"/>
        <end position="33"/>
    </location>
</feature>
<accession>A0A2N9HJV1</accession>
<reference evidence="3" key="1">
    <citation type="submission" date="2018-02" db="EMBL/GenBank/DDBJ databases">
        <authorList>
            <person name="Cohen D.B."/>
            <person name="Kent A.D."/>
        </authorList>
    </citation>
    <scope>NUCLEOTIDE SEQUENCE</scope>
</reference>
<evidence type="ECO:0000256" key="1">
    <source>
        <dbReference type="RuleBase" id="RU369102"/>
    </source>
</evidence>
<keyword evidence="1" id="KW-0963">Cytoplasm</keyword>
<name>A0A2N9HJV1_FAGSY</name>
<sequence>MHKKVPVLVHGGKPIAESIVILEYIEETWPQNPLLPDDPHERAQARFWTKFGEDKLACLLEVMEEAAGVKVLEADSFPHLQAWIQNFKEIPVIKEGLLDRNALLSVDIFQGEKTTLCLCSSIINTTS</sequence>
<dbReference type="EC" id="2.5.1.18" evidence="1"/>
<dbReference type="InterPro" id="IPR045073">
    <property type="entry name" value="Omega/Tau-like"/>
</dbReference>
<comment type="catalytic activity">
    <reaction evidence="1">
        <text>RX + glutathione = an S-substituted glutathione + a halide anion + H(+)</text>
        <dbReference type="Rhea" id="RHEA:16437"/>
        <dbReference type="ChEBI" id="CHEBI:15378"/>
        <dbReference type="ChEBI" id="CHEBI:16042"/>
        <dbReference type="ChEBI" id="CHEBI:17792"/>
        <dbReference type="ChEBI" id="CHEBI:57925"/>
        <dbReference type="ChEBI" id="CHEBI:90779"/>
        <dbReference type="EC" id="2.5.1.18"/>
    </reaction>
</comment>
<dbReference type="InterPro" id="IPR004045">
    <property type="entry name" value="Glutathione_S-Trfase_N"/>
</dbReference>